<dbReference type="AlphaFoldDB" id="A0A498QY89"/>
<reference evidence="9 10" key="1">
    <citation type="submission" date="2018-06" db="EMBL/GenBank/DDBJ databases">
        <authorList>
            <person name="Strepis N."/>
        </authorList>
    </citation>
    <scope>NUCLEOTIDE SEQUENCE [LARGE SCALE GENOMIC DNA]</scope>
    <source>
        <strain evidence="9">LUCI</strain>
    </source>
</reference>
<dbReference type="RefSeq" id="WP_122626152.1">
    <property type="nucleotide sequence ID" value="NZ_UPPP01000053.1"/>
</dbReference>
<evidence type="ECO:0000256" key="2">
    <source>
        <dbReference type="ARBA" id="ARBA00007998"/>
    </source>
</evidence>
<evidence type="ECO:0000256" key="6">
    <source>
        <dbReference type="ARBA" id="ARBA00022989"/>
    </source>
</evidence>
<accession>A0A498QY89</accession>
<comment type="similarity">
    <text evidence="2">Belongs to the amino acid-polyamine-organocation (APC) superfamily. Spore germination protein (SGP) (TC 2.A.3.9) family.</text>
</comment>
<evidence type="ECO:0000256" key="4">
    <source>
        <dbReference type="ARBA" id="ARBA00022544"/>
    </source>
</evidence>
<evidence type="ECO:0000256" key="3">
    <source>
        <dbReference type="ARBA" id="ARBA00022448"/>
    </source>
</evidence>
<feature type="transmembrane region" description="Helical" evidence="8">
    <location>
        <begin position="183"/>
        <end position="206"/>
    </location>
</feature>
<evidence type="ECO:0000256" key="5">
    <source>
        <dbReference type="ARBA" id="ARBA00022692"/>
    </source>
</evidence>
<dbReference type="Proteomes" id="UP000277811">
    <property type="component" value="Unassembled WGS sequence"/>
</dbReference>
<feature type="transmembrane region" description="Helical" evidence="8">
    <location>
        <begin position="336"/>
        <end position="358"/>
    </location>
</feature>
<feature type="transmembrane region" description="Helical" evidence="8">
    <location>
        <begin position="40"/>
        <end position="61"/>
    </location>
</feature>
<keyword evidence="7 8" id="KW-0472">Membrane</keyword>
<feature type="transmembrane region" description="Helical" evidence="8">
    <location>
        <begin position="306"/>
        <end position="324"/>
    </location>
</feature>
<dbReference type="Pfam" id="PF03845">
    <property type="entry name" value="Spore_permease"/>
    <property type="match status" value="1"/>
</dbReference>
<comment type="subcellular location">
    <subcellularLocation>
        <location evidence="1">Membrane</location>
        <topology evidence="1">Multi-pass membrane protein</topology>
    </subcellularLocation>
</comment>
<feature type="transmembrane region" description="Helical" evidence="8">
    <location>
        <begin position="12"/>
        <end position="34"/>
    </location>
</feature>
<gene>
    <name evidence="9" type="ORF">LUCI_0353</name>
</gene>
<dbReference type="OrthoDB" id="1675410at2"/>
<evidence type="ECO:0000256" key="8">
    <source>
        <dbReference type="SAM" id="Phobius"/>
    </source>
</evidence>
<name>A0A498QY89_9FIRM</name>
<sequence length="367" mass="40669">MQEREIITTNQFVWMLFILITSITSMQLPAMLIAQAGRDAWLSVLGGWLLDVLLAVIYAYMGLRFPGENFVQYSSTILGKRAGKLVGVLFPLFFLVVCTIIMRGFGQLIIDFFLPTAPLAAILLSSLFVAAYAARQGLEVIVRNSELLGPLYIFSILIVALLITPDVEVNLLKPQFDYGVRPFLTGAPFILTYFGICIMMSMFIPLCNRPENGFVAKFISVSLGAAFSIIMVVLAVAVFGYKQAENMYAPGLELSRMISIGRYLERVEIIWVMLVIGAGIIASACMLWAFSVGIAQLAGLRTYKPLVYPTALLAMMLGLTSFHSSMEQTRFAEYTYPVFAAFIEAGLEIFLFITALIFNKRGKSTLH</sequence>
<organism evidence="9 10">
    <name type="scientific">Lucifera butyrica</name>
    <dbReference type="NCBI Taxonomy" id="1351585"/>
    <lineage>
        <taxon>Bacteria</taxon>
        <taxon>Bacillati</taxon>
        <taxon>Bacillota</taxon>
        <taxon>Negativicutes</taxon>
        <taxon>Veillonellales</taxon>
        <taxon>Veillonellaceae</taxon>
        <taxon>Lucifera</taxon>
    </lineage>
</organism>
<dbReference type="GO" id="GO:0016020">
    <property type="term" value="C:membrane"/>
    <property type="evidence" value="ECO:0007669"/>
    <property type="project" value="UniProtKB-SubCell"/>
</dbReference>
<keyword evidence="10" id="KW-1185">Reference proteome</keyword>
<keyword evidence="5 8" id="KW-0812">Transmembrane</keyword>
<keyword evidence="3" id="KW-0813">Transport</keyword>
<evidence type="ECO:0000256" key="7">
    <source>
        <dbReference type="ARBA" id="ARBA00023136"/>
    </source>
</evidence>
<evidence type="ECO:0000313" key="10">
    <source>
        <dbReference type="Proteomes" id="UP000277811"/>
    </source>
</evidence>
<keyword evidence="6 8" id="KW-1133">Transmembrane helix</keyword>
<protein>
    <submittedName>
        <fullName evidence="9">Spore germination gerab</fullName>
    </submittedName>
</protein>
<dbReference type="PANTHER" id="PTHR34975">
    <property type="entry name" value="SPORE GERMINATION PROTEIN A2"/>
    <property type="match status" value="1"/>
</dbReference>
<evidence type="ECO:0000256" key="1">
    <source>
        <dbReference type="ARBA" id="ARBA00004141"/>
    </source>
</evidence>
<proteinExistence type="inferred from homology"/>
<dbReference type="GO" id="GO:0009847">
    <property type="term" value="P:spore germination"/>
    <property type="evidence" value="ECO:0007669"/>
    <property type="project" value="InterPro"/>
</dbReference>
<feature type="transmembrane region" description="Helical" evidence="8">
    <location>
        <begin position="269"/>
        <end position="294"/>
    </location>
</feature>
<feature type="transmembrane region" description="Helical" evidence="8">
    <location>
        <begin position="82"/>
        <end position="106"/>
    </location>
</feature>
<dbReference type="EMBL" id="UPPP01000053">
    <property type="protein sequence ID" value="VBB05146.1"/>
    <property type="molecule type" value="Genomic_DNA"/>
</dbReference>
<feature type="transmembrane region" description="Helical" evidence="8">
    <location>
        <begin position="112"/>
        <end position="134"/>
    </location>
</feature>
<feature type="transmembrane region" description="Helical" evidence="8">
    <location>
        <begin position="218"/>
        <end position="241"/>
    </location>
</feature>
<evidence type="ECO:0000313" key="9">
    <source>
        <dbReference type="EMBL" id="VBB05146.1"/>
    </source>
</evidence>
<dbReference type="NCBIfam" id="TIGR00912">
    <property type="entry name" value="2A0309"/>
    <property type="match status" value="1"/>
</dbReference>
<keyword evidence="4" id="KW-0309">Germination</keyword>
<feature type="transmembrane region" description="Helical" evidence="8">
    <location>
        <begin position="146"/>
        <end position="163"/>
    </location>
</feature>
<dbReference type="PANTHER" id="PTHR34975:SF2">
    <property type="entry name" value="SPORE GERMINATION PROTEIN A2"/>
    <property type="match status" value="1"/>
</dbReference>
<dbReference type="InterPro" id="IPR004761">
    <property type="entry name" value="Spore_GerAB"/>
</dbReference>